<reference evidence="3" key="1">
    <citation type="journal article" date="2019" name="Int. J. Syst. Evol. Microbiol.">
        <title>The Global Catalogue of Microorganisms (GCM) 10K type strain sequencing project: providing services to taxonomists for standard genome sequencing and annotation.</title>
        <authorList>
            <consortium name="The Broad Institute Genomics Platform"/>
            <consortium name="The Broad Institute Genome Sequencing Center for Infectious Disease"/>
            <person name="Wu L."/>
            <person name="Ma J."/>
        </authorList>
    </citation>
    <scope>NUCLEOTIDE SEQUENCE [LARGE SCALE GENOMIC DNA]</scope>
    <source>
        <strain evidence="3">CGMCC 1.15399</strain>
    </source>
</reference>
<keyword evidence="1" id="KW-0472">Membrane</keyword>
<dbReference type="RefSeq" id="WP_219534205.1">
    <property type="nucleotide sequence ID" value="NZ_JAHKRM010000021.1"/>
</dbReference>
<gene>
    <name evidence="2" type="ORF">ACFSJ0_21805</name>
</gene>
<sequence length="220" mass="24262">MRIDDYVAELGKALCGPPGPKHDLVVEARDSLADTADALEAEGLARDEAERLAVREFGAITEIVPSYQRELTAAAGRRLGLLMLISLPITVLMWSVVWRFYPTNSLAVWVARPDWYDTASRWLDILQLSTGLYGGLSLFALGRGTRWIRRPRLVTKWLGIIVWSMLPVTVGLGLVLSYGAGMQETAQTFLPAVLANLVTAAFWGLQLYGATRCLRVSRTA</sequence>
<dbReference type="EMBL" id="JBHUCM010000017">
    <property type="protein sequence ID" value="MFD1539704.1"/>
    <property type="molecule type" value="Genomic_DNA"/>
</dbReference>
<evidence type="ECO:0000256" key="1">
    <source>
        <dbReference type="SAM" id="Phobius"/>
    </source>
</evidence>
<organism evidence="2 3">
    <name type="scientific">Nonomuraea guangzhouensis</name>
    <dbReference type="NCBI Taxonomy" id="1291555"/>
    <lineage>
        <taxon>Bacteria</taxon>
        <taxon>Bacillati</taxon>
        <taxon>Actinomycetota</taxon>
        <taxon>Actinomycetes</taxon>
        <taxon>Streptosporangiales</taxon>
        <taxon>Streptosporangiaceae</taxon>
        <taxon>Nonomuraea</taxon>
    </lineage>
</organism>
<dbReference type="InterPro" id="IPR047928">
    <property type="entry name" value="Perm_prefix_1"/>
</dbReference>
<keyword evidence="3" id="KW-1185">Reference proteome</keyword>
<keyword evidence="1" id="KW-0812">Transmembrane</keyword>
<feature type="transmembrane region" description="Helical" evidence="1">
    <location>
        <begin position="121"/>
        <end position="141"/>
    </location>
</feature>
<feature type="transmembrane region" description="Helical" evidence="1">
    <location>
        <begin position="79"/>
        <end position="101"/>
    </location>
</feature>
<feature type="transmembrane region" description="Helical" evidence="1">
    <location>
        <begin position="153"/>
        <end position="176"/>
    </location>
</feature>
<keyword evidence="1" id="KW-1133">Transmembrane helix</keyword>
<feature type="transmembrane region" description="Helical" evidence="1">
    <location>
        <begin position="188"/>
        <end position="208"/>
    </location>
</feature>
<protein>
    <submittedName>
        <fullName evidence="2">Permease prefix domain 1-containing protein</fullName>
    </submittedName>
</protein>
<evidence type="ECO:0000313" key="3">
    <source>
        <dbReference type="Proteomes" id="UP001597097"/>
    </source>
</evidence>
<accession>A0ABW4GB57</accession>
<comment type="caution">
    <text evidence="2">The sequence shown here is derived from an EMBL/GenBank/DDBJ whole genome shotgun (WGS) entry which is preliminary data.</text>
</comment>
<dbReference type="Proteomes" id="UP001597097">
    <property type="component" value="Unassembled WGS sequence"/>
</dbReference>
<evidence type="ECO:0000313" key="2">
    <source>
        <dbReference type="EMBL" id="MFD1539704.1"/>
    </source>
</evidence>
<name>A0ABW4GB57_9ACTN</name>
<proteinExistence type="predicted"/>
<dbReference type="NCBIfam" id="NF038403">
    <property type="entry name" value="perm_prefix_1"/>
    <property type="match status" value="1"/>
</dbReference>